<dbReference type="InterPro" id="IPR007037">
    <property type="entry name" value="SIP_rossman_dom"/>
</dbReference>
<sequence length="147" mass="15685">MMFMGSRHRKRPADRVFIAGDLADLAAIQHTLAVLPDDAYGQVFIEVLDERDEVALVAPPRVTVTWLARATRPSAMSALTFAAHGEALATAIAGWVGEWMPAAADPGESTVMWIGCAGSAHIAALYDVLQARLAGLNTLPDLSHHLS</sequence>
<proteinExistence type="predicted"/>
<dbReference type="InterPro" id="IPR039261">
    <property type="entry name" value="FNR_nucleotide-bd"/>
</dbReference>
<organism evidence="2 3">
    <name type="scientific">Gryllotalpicola daejeonensis</name>
    <dbReference type="NCBI Taxonomy" id="993087"/>
    <lineage>
        <taxon>Bacteria</taxon>
        <taxon>Bacillati</taxon>
        <taxon>Actinomycetota</taxon>
        <taxon>Actinomycetes</taxon>
        <taxon>Micrococcales</taxon>
        <taxon>Microbacteriaceae</taxon>
        <taxon>Gryllotalpicola</taxon>
    </lineage>
</organism>
<reference evidence="2" key="2">
    <citation type="submission" date="2023-12" db="EMBL/GenBank/DDBJ databases">
        <authorList>
            <person name="Sun Q."/>
            <person name="Inoue M."/>
        </authorList>
    </citation>
    <scope>NUCLEOTIDE SEQUENCE</scope>
    <source>
        <strain evidence="2">JCM 17590</strain>
    </source>
</reference>
<evidence type="ECO:0000313" key="3">
    <source>
        <dbReference type="Proteomes" id="UP001415169"/>
    </source>
</evidence>
<dbReference type="Pfam" id="PF04954">
    <property type="entry name" value="SIP"/>
    <property type="match status" value="1"/>
</dbReference>
<name>A0ABP7ZM41_9MICO</name>
<accession>A0ABP7ZM41</accession>
<feature type="domain" description="SIP-like Rossmann fold" evidence="1">
    <location>
        <begin position="13"/>
        <end position="119"/>
    </location>
</feature>
<reference evidence="2" key="1">
    <citation type="journal article" date="2014" name="Int. J. Syst. Evol. Microbiol.">
        <title>Complete genome of a new Firmicutes species belonging to the dominant human colonic microbiota ('Ruminococcus bicirculans') reveals two chromosomes and a selective capacity to utilize plant glucans.</title>
        <authorList>
            <consortium name="NISC Comparative Sequencing Program"/>
            <person name="Wegmann U."/>
            <person name="Louis P."/>
            <person name="Goesmann A."/>
            <person name="Henrissat B."/>
            <person name="Duncan S.H."/>
            <person name="Flint H.J."/>
        </authorList>
    </citation>
    <scope>NUCLEOTIDE SEQUENCE</scope>
    <source>
        <strain evidence="2">JCM 17590</strain>
    </source>
</reference>
<evidence type="ECO:0000259" key="1">
    <source>
        <dbReference type="Pfam" id="PF04954"/>
    </source>
</evidence>
<protein>
    <recommendedName>
        <fullName evidence="1">SIP-like Rossmann fold domain-containing protein</fullName>
    </recommendedName>
</protein>
<gene>
    <name evidence="2" type="ORF">GCM10022286_25040</name>
</gene>
<keyword evidence="3" id="KW-1185">Reference proteome</keyword>
<dbReference type="Proteomes" id="UP001415169">
    <property type="component" value="Unassembled WGS sequence"/>
</dbReference>
<dbReference type="Gene3D" id="3.40.50.80">
    <property type="entry name" value="Nucleotide-binding domain of ferredoxin-NADP reductase (FNR) module"/>
    <property type="match status" value="1"/>
</dbReference>
<dbReference type="EMBL" id="BAABBV010000001">
    <property type="protein sequence ID" value="GAA4163914.1"/>
    <property type="molecule type" value="Genomic_DNA"/>
</dbReference>
<evidence type="ECO:0000313" key="2">
    <source>
        <dbReference type="EMBL" id="GAA4163914.1"/>
    </source>
</evidence>
<comment type="caution">
    <text evidence="2">The sequence shown here is derived from an EMBL/GenBank/DDBJ whole genome shotgun (WGS) entry which is preliminary data.</text>
</comment>